<keyword evidence="5" id="KW-1185">Reference proteome</keyword>
<dbReference type="Pfam" id="PF00171">
    <property type="entry name" value="Aldedh"/>
    <property type="match status" value="1"/>
</dbReference>
<comment type="caution">
    <text evidence="4">The sequence shown here is derived from an EMBL/GenBank/DDBJ whole genome shotgun (WGS) entry which is preliminary data.</text>
</comment>
<gene>
    <name evidence="4" type="ORF">E1757_06450</name>
</gene>
<feature type="domain" description="Aldehyde dehydrogenase" evidence="3">
    <location>
        <begin position="17"/>
        <end position="474"/>
    </location>
</feature>
<accession>A0A4R5KUS8</accession>
<dbReference type="InterPro" id="IPR016163">
    <property type="entry name" value="Ald_DH_C"/>
</dbReference>
<evidence type="ECO:0000259" key="3">
    <source>
        <dbReference type="Pfam" id="PF00171"/>
    </source>
</evidence>
<proteinExistence type="inferred from homology"/>
<evidence type="ECO:0000313" key="4">
    <source>
        <dbReference type="EMBL" id="TDF99486.1"/>
    </source>
</evidence>
<dbReference type="SUPFAM" id="SSF53720">
    <property type="entry name" value="ALDH-like"/>
    <property type="match status" value="1"/>
</dbReference>
<reference evidence="4 5" key="1">
    <citation type="submission" date="2019-03" db="EMBL/GenBank/DDBJ databases">
        <title>This is whole genome sequence of Paenibacillus sp MS74 strain.</title>
        <authorList>
            <person name="Trinh H.N."/>
        </authorList>
    </citation>
    <scope>NUCLEOTIDE SEQUENCE [LARGE SCALE GENOMIC DNA]</scope>
    <source>
        <strain evidence="4 5">MS74</strain>
    </source>
</reference>
<dbReference type="GO" id="GO:0008911">
    <property type="term" value="F:lactaldehyde dehydrogenase (NAD+) activity"/>
    <property type="evidence" value="ECO:0007669"/>
    <property type="project" value="TreeGrafter"/>
</dbReference>
<name>A0A4R5KUS8_9BACL</name>
<dbReference type="RefSeq" id="WP_133226023.1">
    <property type="nucleotide sequence ID" value="NZ_SMRT01000002.1"/>
</dbReference>
<dbReference type="Gene3D" id="3.40.605.10">
    <property type="entry name" value="Aldehyde Dehydrogenase, Chain A, domain 1"/>
    <property type="match status" value="1"/>
</dbReference>
<sequence>MPIHTVETLGNLINGQWVTGQATYDVFHKYTGELIARAVKSSREEVDQAVHNVRETFLTKQLPPHRRYEILLQAAEIFRQRKEELALTIVREGGKVLKDARMEVERGIQTFIASAEEAKRLHGQEIPVQGQPGNDNKMAFTLRVPVGIVCAITPFNFPFNLVAHKIAPALAAGNTVILKPAGTTPQTAAKMADILLEAGLPPGFLNIVNGPGREIGQYLLEDPRISMYTFTGSTEVGKQIKAASGIRKVTLELGSNSPNIVHKDAPDLDKAARLCVTRGFANAGQACISVQRVYVHQDVYPTFVDKAVEVASALVTGNPELEETDIGPMISEREAERAEQWIQEAVQQGAIVACGGKRKGPVLDPTILTHALPSMKVVCQEVFAPVICIIAYQEMDEVMQAANDSNYGLQAGIFTSDLQLALRAARELDFGGVIINDVSTFRADIMPYGGVKDSGYGKEGPRYAVKEMTNEKLVVIDLGN</sequence>
<dbReference type="InterPro" id="IPR015590">
    <property type="entry name" value="Aldehyde_DH_dom"/>
</dbReference>
<evidence type="ECO:0000256" key="1">
    <source>
        <dbReference type="ARBA" id="ARBA00009986"/>
    </source>
</evidence>
<dbReference type="AlphaFoldDB" id="A0A4R5KUS8"/>
<dbReference type="EMBL" id="SMRT01000002">
    <property type="protein sequence ID" value="TDF99486.1"/>
    <property type="molecule type" value="Genomic_DNA"/>
</dbReference>
<comment type="similarity">
    <text evidence="1">Belongs to the aldehyde dehydrogenase family.</text>
</comment>
<organism evidence="4 5">
    <name type="scientific">Paenibacillus piri</name>
    <dbReference type="NCBI Taxonomy" id="2547395"/>
    <lineage>
        <taxon>Bacteria</taxon>
        <taxon>Bacillati</taxon>
        <taxon>Bacillota</taxon>
        <taxon>Bacilli</taxon>
        <taxon>Bacillales</taxon>
        <taxon>Paenibacillaceae</taxon>
        <taxon>Paenibacillus</taxon>
    </lineage>
</organism>
<dbReference type="InterPro" id="IPR016162">
    <property type="entry name" value="Ald_DH_N"/>
</dbReference>
<dbReference type="InterPro" id="IPR016161">
    <property type="entry name" value="Ald_DH/histidinol_DH"/>
</dbReference>
<keyword evidence="2" id="KW-0560">Oxidoreductase</keyword>
<protein>
    <submittedName>
        <fullName evidence="4">Aldehyde dehydrogenase family protein</fullName>
    </submittedName>
</protein>
<dbReference type="PANTHER" id="PTHR42991">
    <property type="entry name" value="ALDEHYDE DEHYDROGENASE"/>
    <property type="match status" value="1"/>
</dbReference>
<dbReference type="Gene3D" id="3.40.309.10">
    <property type="entry name" value="Aldehyde Dehydrogenase, Chain A, domain 2"/>
    <property type="match status" value="1"/>
</dbReference>
<dbReference type="Proteomes" id="UP000295636">
    <property type="component" value="Unassembled WGS sequence"/>
</dbReference>
<dbReference type="CDD" id="cd07149">
    <property type="entry name" value="ALDH_y4uC"/>
    <property type="match status" value="1"/>
</dbReference>
<evidence type="ECO:0000256" key="2">
    <source>
        <dbReference type="ARBA" id="ARBA00023002"/>
    </source>
</evidence>
<dbReference type="InterPro" id="IPR051020">
    <property type="entry name" value="ALDH-related_metabolic_enz"/>
</dbReference>
<dbReference type="FunFam" id="3.40.605.10:FF:000007">
    <property type="entry name" value="NAD/NADP-dependent betaine aldehyde dehydrogenase"/>
    <property type="match status" value="1"/>
</dbReference>
<evidence type="ECO:0000313" key="5">
    <source>
        <dbReference type="Proteomes" id="UP000295636"/>
    </source>
</evidence>
<dbReference type="PANTHER" id="PTHR42991:SF1">
    <property type="entry name" value="ALDEHYDE DEHYDROGENASE"/>
    <property type="match status" value="1"/>
</dbReference>
<dbReference type="OrthoDB" id="20170at2"/>